<organism evidence="1 2">
    <name type="scientific">Mycoplasmoides pneumoniae 309</name>
    <dbReference type="NCBI Taxonomy" id="1112856"/>
    <lineage>
        <taxon>Bacteria</taxon>
        <taxon>Bacillati</taxon>
        <taxon>Mycoplasmatota</taxon>
        <taxon>Mycoplasmoidales</taxon>
        <taxon>Mycoplasmoidaceae</taxon>
        <taxon>Mycoplasmoides</taxon>
    </lineage>
</organism>
<dbReference type="Proteomes" id="UP000007105">
    <property type="component" value="Chromosome"/>
</dbReference>
<evidence type="ECO:0000313" key="2">
    <source>
        <dbReference type="Proteomes" id="UP000007105"/>
    </source>
</evidence>
<evidence type="ECO:0000313" key="1">
    <source>
        <dbReference type="EMBL" id="BAL22137.1"/>
    </source>
</evidence>
<dbReference type="RefSeq" id="WP_010874916.1">
    <property type="nucleotide sequence ID" value="NC_016807.1"/>
</dbReference>
<dbReference type="GeneID" id="66608759"/>
<dbReference type="AlphaFoldDB" id="A0AB33HPB4"/>
<name>A0AB33HPB4_MYCPM</name>
<gene>
    <name evidence="1" type="ORF">MPNA5590</name>
</gene>
<dbReference type="EMBL" id="AP012303">
    <property type="protein sequence ID" value="BAL22137.1"/>
    <property type="molecule type" value="Genomic_DNA"/>
</dbReference>
<sequence>MASASKSWLPWRKMFKLGWASFVDPELAKTAFLEFAKQFYVTSSAGAILFDLKKSQGLDQLQAIEKTRKVIITEQFANQTGKWILFDKENTKRINSLAQEHITPLIKRILRLADFKNVLINVQHHKKLQKCLLWEINGLICLVESLQFMENPTAIMEWFQGLKKHCPNVAVVTISGQHKPVIEPSLTEYKAVFGSSLLSFHLDATTINNSHLVRQILEQIKIKATLKSNSKVAKS</sequence>
<proteinExistence type="predicted"/>
<protein>
    <submittedName>
        <fullName evidence="1">Uncharacterized protein</fullName>
    </submittedName>
</protein>
<dbReference type="KEGG" id="mpm:MPNA5590"/>
<accession>A0AB33HPB4</accession>
<reference evidence="2" key="1">
    <citation type="journal article" date="2012" name="J. Bacteriol.">
        <title>Complete genome sequence of Mycoplasma pneumoniae type 2a strain 309, isolated in Japan.</title>
        <authorList>
            <person name="Kenri T."/>
            <person name="Horino A."/>
            <person name="Matsui M."/>
            <person name="Sasaki Y."/>
            <person name="Suzuki S."/>
            <person name="Narita M."/>
            <person name="Ohya H."/>
            <person name="Okazaki N."/>
            <person name="Shibayama K."/>
        </authorList>
    </citation>
    <scope>NUCLEOTIDE SEQUENCE [LARGE SCALE GENOMIC DNA]</scope>
    <source>
        <strain evidence="2">309</strain>
    </source>
</reference>